<reference evidence="1 3" key="1">
    <citation type="journal article" date="2020" name="Stud. Mycol.">
        <title>101 Dothideomycetes genomes: a test case for predicting lifestyles and emergence of pathogens.</title>
        <authorList>
            <person name="Haridas S."/>
            <person name="Albert R."/>
            <person name="Binder M."/>
            <person name="Bloem J."/>
            <person name="Labutti K."/>
            <person name="Salamov A."/>
            <person name="Andreopoulos B."/>
            <person name="Baker S."/>
            <person name="Barry K."/>
            <person name="Bills G."/>
            <person name="Bluhm B."/>
            <person name="Cannon C."/>
            <person name="Castanera R."/>
            <person name="Culley D."/>
            <person name="Daum C."/>
            <person name="Ezra D."/>
            <person name="Gonzalez J."/>
            <person name="Henrissat B."/>
            <person name="Kuo A."/>
            <person name="Liang C."/>
            <person name="Lipzen A."/>
            <person name="Lutzoni F."/>
            <person name="Magnuson J."/>
            <person name="Mondo S."/>
            <person name="Nolan M."/>
            <person name="Ohm R."/>
            <person name="Pangilinan J."/>
            <person name="Park H.-J."/>
            <person name="Ramirez L."/>
            <person name="Alfaro M."/>
            <person name="Sun H."/>
            <person name="Tritt A."/>
            <person name="Yoshinaga Y."/>
            <person name="Zwiers L.-H."/>
            <person name="Turgeon B."/>
            <person name="Goodwin S."/>
            <person name="Spatafora J."/>
            <person name="Crous P."/>
            <person name="Grigoriev I."/>
        </authorList>
    </citation>
    <scope>NUCLEOTIDE SEQUENCE</scope>
    <source>
        <strain evidence="1 3">CBS 304.34</strain>
    </source>
</reference>
<proteinExistence type="predicted"/>
<protein>
    <submittedName>
        <fullName evidence="1 3">Uncharacterized protein</fullName>
    </submittedName>
</protein>
<dbReference type="RefSeq" id="XP_033577514.1">
    <property type="nucleotide sequence ID" value="XM_033715511.1"/>
</dbReference>
<accession>A0A6A6YP42</accession>
<keyword evidence="2" id="KW-1185">Reference proteome</keyword>
<reference evidence="3" key="3">
    <citation type="submission" date="2025-04" db="UniProtKB">
        <authorList>
            <consortium name="RefSeq"/>
        </authorList>
    </citation>
    <scope>IDENTIFICATION</scope>
    <source>
        <strain evidence="3">CBS 304.34</strain>
    </source>
</reference>
<reference evidence="3" key="2">
    <citation type="submission" date="2020-04" db="EMBL/GenBank/DDBJ databases">
        <authorList>
            <consortium name="NCBI Genome Project"/>
        </authorList>
    </citation>
    <scope>NUCLEOTIDE SEQUENCE</scope>
    <source>
        <strain evidence="3">CBS 304.34</strain>
    </source>
</reference>
<sequence>KLKRKDYIIANNYRLILLLLILGKALKLLVAERIVYLVEEYNLFLKIYFSI</sequence>
<feature type="non-terminal residue" evidence="1">
    <location>
        <position position="1"/>
    </location>
</feature>
<dbReference type="GeneID" id="54456404"/>
<evidence type="ECO:0000313" key="2">
    <source>
        <dbReference type="Proteomes" id="UP000504636"/>
    </source>
</evidence>
<dbReference type="EMBL" id="MU003700">
    <property type="protein sequence ID" value="KAF2810550.1"/>
    <property type="molecule type" value="Genomic_DNA"/>
</dbReference>
<name>A0A6A6YP42_9PEZI</name>
<dbReference type="Proteomes" id="UP000504636">
    <property type="component" value="Unplaced"/>
</dbReference>
<organism evidence="1">
    <name type="scientific">Mytilinidion resinicola</name>
    <dbReference type="NCBI Taxonomy" id="574789"/>
    <lineage>
        <taxon>Eukaryota</taxon>
        <taxon>Fungi</taxon>
        <taxon>Dikarya</taxon>
        <taxon>Ascomycota</taxon>
        <taxon>Pezizomycotina</taxon>
        <taxon>Dothideomycetes</taxon>
        <taxon>Pleosporomycetidae</taxon>
        <taxon>Mytilinidiales</taxon>
        <taxon>Mytilinidiaceae</taxon>
        <taxon>Mytilinidion</taxon>
    </lineage>
</organism>
<evidence type="ECO:0000313" key="3">
    <source>
        <dbReference type="RefSeq" id="XP_033577514.1"/>
    </source>
</evidence>
<dbReference type="AlphaFoldDB" id="A0A6A6YP42"/>
<evidence type="ECO:0000313" key="1">
    <source>
        <dbReference type="EMBL" id="KAF2810550.1"/>
    </source>
</evidence>
<gene>
    <name evidence="1 3" type="ORF">BDZ99DRAFT_387216</name>
</gene>